<dbReference type="EMBL" id="SNRW01034205">
    <property type="protein sequence ID" value="KAA6355693.1"/>
    <property type="molecule type" value="Genomic_DNA"/>
</dbReference>
<accession>A0A5J4TD22</accession>
<comment type="caution">
    <text evidence="1">The sequence shown here is derived from an EMBL/GenBank/DDBJ whole genome shotgun (WGS) entry which is preliminary data.</text>
</comment>
<organism evidence="1 2">
    <name type="scientific">Streblomastix strix</name>
    <dbReference type="NCBI Taxonomy" id="222440"/>
    <lineage>
        <taxon>Eukaryota</taxon>
        <taxon>Metamonada</taxon>
        <taxon>Preaxostyla</taxon>
        <taxon>Oxymonadida</taxon>
        <taxon>Streblomastigidae</taxon>
        <taxon>Streblomastix</taxon>
    </lineage>
</organism>
<sequence>MFETLLAKYGDYAYYVEKGTLWIYTADGIQINTTLFTPVQLTPKSLIFPFQDEEQGSIGNSFAYSAGDHVHPISSFVKRKLEELYEIKLNKTEIPNRLPNPEQLSITVMNDVEGNAGGLFQIEEEELSYDI</sequence>
<dbReference type="AlphaFoldDB" id="A0A5J4TD22"/>
<evidence type="ECO:0000313" key="1">
    <source>
        <dbReference type="EMBL" id="KAA6355693.1"/>
    </source>
</evidence>
<gene>
    <name evidence="1" type="ORF">EZS28_048780</name>
</gene>
<reference evidence="1 2" key="1">
    <citation type="submission" date="2019-03" db="EMBL/GenBank/DDBJ databases">
        <title>Single cell metagenomics reveals metabolic interactions within the superorganism composed of flagellate Streblomastix strix and complex community of Bacteroidetes bacteria on its surface.</title>
        <authorList>
            <person name="Treitli S.C."/>
            <person name="Kolisko M."/>
            <person name="Husnik F."/>
            <person name="Keeling P."/>
            <person name="Hampl V."/>
        </authorList>
    </citation>
    <scope>NUCLEOTIDE SEQUENCE [LARGE SCALE GENOMIC DNA]</scope>
    <source>
        <strain evidence="1">ST1C</strain>
    </source>
</reference>
<evidence type="ECO:0000313" key="2">
    <source>
        <dbReference type="Proteomes" id="UP000324800"/>
    </source>
</evidence>
<protein>
    <submittedName>
        <fullName evidence="1">Uncharacterized protein</fullName>
    </submittedName>
</protein>
<dbReference type="Proteomes" id="UP000324800">
    <property type="component" value="Unassembled WGS sequence"/>
</dbReference>
<name>A0A5J4TD22_9EUKA</name>
<proteinExistence type="predicted"/>